<dbReference type="InterPro" id="IPR027417">
    <property type="entry name" value="P-loop_NTPase"/>
</dbReference>
<dbReference type="SUPFAM" id="SSF52540">
    <property type="entry name" value="P-loop containing nucleoside triphosphate hydrolases"/>
    <property type="match status" value="1"/>
</dbReference>
<feature type="domain" description="KAP NTPase" evidence="1">
    <location>
        <begin position="39"/>
        <end position="273"/>
    </location>
</feature>
<dbReference type="InterPro" id="IPR011646">
    <property type="entry name" value="KAP_P-loop"/>
</dbReference>
<evidence type="ECO:0000313" key="2">
    <source>
        <dbReference type="EMBL" id="CRL32458.1"/>
    </source>
</evidence>
<organism evidence="2 3">
    <name type="scientific">Roseburia inulinivorans</name>
    <dbReference type="NCBI Taxonomy" id="360807"/>
    <lineage>
        <taxon>Bacteria</taxon>
        <taxon>Bacillati</taxon>
        <taxon>Bacillota</taxon>
        <taxon>Clostridia</taxon>
        <taxon>Lachnospirales</taxon>
        <taxon>Lachnospiraceae</taxon>
        <taxon>Roseburia</taxon>
    </lineage>
</organism>
<evidence type="ECO:0000259" key="1">
    <source>
        <dbReference type="Pfam" id="PF07693"/>
    </source>
</evidence>
<dbReference type="EMBL" id="CVRS01000014">
    <property type="protein sequence ID" value="CRL32458.1"/>
    <property type="molecule type" value="Genomic_DNA"/>
</dbReference>
<dbReference type="RefSeq" id="WP_261292240.1">
    <property type="nucleotide sequence ID" value="NZ_CVRS01000014.1"/>
</dbReference>
<dbReference type="Proteomes" id="UP000049828">
    <property type="component" value="Unassembled WGS sequence"/>
</dbReference>
<proteinExistence type="predicted"/>
<sequence>MKALDLLATEENIYTTFIDDAIGRDADVFSFVSFLNSLDSGNVIALNARWGEGKTFFVKQTKLVLEAFNPYYENIEHREEIKKTWEKLRKKQEIEIQPFVTVYYDAWMNDNDEDPVLSLVLAILQEIDGLTSLENERGILDLAGNVLDCFTGRTVKGVLDSLRGTPPLENIKKAKDLESKIAAFFESILPERGNRMVVFIDELDRCKPDYAIHLLERIKHYFGNERITFIFSLNMDELQHTIRKFYGNDFDACRYLERFFDFRIELPKPDMRRFYDGIGLENGSWVYESVCKQVVEMFNMGLREIAKFYRVAKTVAYKPTHKEHDQWLFAFSDGTGRQFCFLCIVPLMIGLNMCDRPRYNKFIQGRDGSPLIELLSDTNIAISMCSQLLNEKEAYSNLDNSSELIVVKREDKLREVYNAIFVKKYDGRSYETTIGKVLFGEETKNELLKIISGLTEYADYEI</sequence>
<keyword evidence="3" id="KW-1185">Reference proteome</keyword>
<evidence type="ECO:0000313" key="3">
    <source>
        <dbReference type="Proteomes" id="UP000049828"/>
    </source>
</evidence>
<name>A0A0M6WAC4_9FIRM</name>
<protein>
    <recommendedName>
        <fullName evidence="1">KAP NTPase domain-containing protein</fullName>
    </recommendedName>
</protein>
<reference evidence="3" key="1">
    <citation type="submission" date="2015-05" db="EMBL/GenBank/DDBJ databases">
        <authorList>
            <consortium name="Pathogen Informatics"/>
        </authorList>
    </citation>
    <scope>NUCLEOTIDE SEQUENCE [LARGE SCALE GENOMIC DNA]</scope>
    <source>
        <strain evidence="3">L1-83</strain>
    </source>
</reference>
<dbReference type="Gene3D" id="3.40.50.300">
    <property type="entry name" value="P-loop containing nucleotide triphosphate hydrolases"/>
    <property type="match status" value="1"/>
</dbReference>
<accession>A0A0M6WAC4</accession>
<dbReference type="Pfam" id="PF07693">
    <property type="entry name" value="KAP_NTPase"/>
    <property type="match status" value="1"/>
</dbReference>
<dbReference type="AlphaFoldDB" id="A0A0M6WAC4"/>
<gene>
    <name evidence="2" type="ORF">RIL183_13091</name>
</gene>